<dbReference type="STRING" id="1328760.A0A165FXX7"/>
<proteinExistence type="predicted"/>
<dbReference type="OrthoDB" id="5424209at2759"/>
<protein>
    <submittedName>
        <fullName evidence="2">Uncharacterized protein</fullName>
    </submittedName>
</protein>
<evidence type="ECO:0000313" key="2">
    <source>
        <dbReference type="EMBL" id="KZF21518.1"/>
    </source>
</evidence>
<reference evidence="2 3" key="1">
    <citation type="journal article" date="2016" name="Fungal Biol.">
        <title>The genome of Xylona heveae provides a window into fungal endophytism.</title>
        <authorList>
            <person name="Gazis R."/>
            <person name="Kuo A."/>
            <person name="Riley R."/>
            <person name="LaButti K."/>
            <person name="Lipzen A."/>
            <person name="Lin J."/>
            <person name="Amirebrahimi M."/>
            <person name="Hesse C.N."/>
            <person name="Spatafora J.W."/>
            <person name="Henrissat B."/>
            <person name="Hainaut M."/>
            <person name="Grigoriev I.V."/>
            <person name="Hibbett D.S."/>
        </authorList>
    </citation>
    <scope>NUCLEOTIDE SEQUENCE [LARGE SCALE GENOMIC DNA]</scope>
    <source>
        <strain evidence="2 3">TC161</strain>
    </source>
</reference>
<organism evidence="2 3">
    <name type="scientific">Xylona heveae (strain CBS 132557 / TC161)</name>
    <dbReference type="NCBI Taxonomy" id="1328760"/>
    <lineage>
        <taxon>Eukaryota</taxon>
        <taxon>Fungi</taxon>
        <taxon>Dikarya</taxon>
        <taxon>Ascomycota</taxon>
        <taxon>Pezizomycotina</taxon>
        <taxon>Xylonomycetes</taxon>
        <taxon>Xylonales</taxon>
        <taxon>Xylonaceae</taxon>
        <taxon>Xylona</taxon>
    </lineage>
</organism>
<dbReference type="RefSeq" id="XP_018187073.1">
    <property type="nucleotide sequence ID" value="XM_018334353.1"/>
</dbReference>
<evidence type="ECO:0000256" key="1">
    <source>
        <dbReference type="SAM" id="MobiDB-lite"/>
    </source>
</evidence>
<feature type="region of interest" description="Disordered" evidence="1">
    <location>
        <begin position="1"/>
        <end position="24"/>
    </location>
</feature>
<dbReference type="Proteomes" id="UP000076632">
    <property type="component" value="Unassembled WGS sequence"/>
</dbReference>
<dbReference type="InterPro" id="IPR009003">
    <property type="entry name" value="Peptidase_S1_PA"/>
</dbReference>
<dbReference type="SUPFAM" id="SSF50494">
    <property type="entry name" value="Trypsin-like serine proteases"/>
    <property type="match status" value="1"/>
</dbReference>
<dbReference type="GeneID" id="28899490"/>
<dbReference type="InParanoid" id="A0A165FXX7"/>
<gene>
    <name evidence="2" type="ORF">L228DRAFT_261681</name>
</gene>
<name>A0A165FXX7_XYLHT</name>
<dbReference type="AlphaFoldDB" id="A0A165FXX7"/>
<dbReference type="OMA" id="TTIRMGS"/>
<accession>A0A165FXX7</accession>
<evidence type="ECO:0000313" key="3">
    <source>
        <dbReference type="Proteomes" id="UP000076632"/>
    </source>
</evidence>
<dbReference type="EMBL" id="KV407460">
    <property type="protein sequence ID" value="KZF21518.1"/>
    <property type="molecule type" value="Genomic_DNA"/>
</dbReference>
<sequence>MEYSGSRTHERQQNDATEENQTSYISTIQTRIETSTIVSTKAPEPQPQNSEEDWGFGATRVYFVVDENEPLVKEWHNGLRLAVLETLKQENKNEWRSVDVLRTGYYDCSVHKNEVSIIITVVQGAQNSFWRDIAWSLHQECLKRNLPEVAILIINGDVEFLNTTDQIISEQYQICTLGASIGVNPLPGEDPASGSLAGYVMAAVDGEEKLFGMTCHHVIKSTGHKEACPMKNPTNPQVFSPSLEDRNITIKSCEATIQHLQGLLENAMERAKSRGCEDCSKDSVVQKHINTIEKLKSRLNEEKEFEPLFGRVFVSSGFRTSLENQGLDWALLECNKKRIGDQPNEFAPHKKYLSFIPGEDFVSGTEKPLVGNQVFKFGRSTDFSVGIVNPLESEINKPEFEKPLQQRCYIRLPGTTSFGEKGDSGSWAISMTGRVCGLIFLKRDHGPVYATDYNVIKEDIEKMTGLKVYLPGVTEEMEDF</sequence>
<keyword evidence="3" id="KW-1185">Reference proteome</keyword>